<organism evidence="3 4">
    <name type="scientific">Streptomyces halobius</name>
    <dbReference type="NCBI Taxonomy" id="2879846"/>
    <lineage>
        <taxon>Bacteria</taxon>
        <taxon>Bacillati</taxon>
        <taxon>Actinomycetota</taxon>
        <taxon>Actinomycetes</taxon>
        <taxon>Kitasatosporales</taxon>
        <taxon>Streptomycetaceae</taxon>
        <taxon>Streptomyces</taxon>
    </lineage>
</organism>
<gene>
    <name evidence="3" type="ORF">K9S39_38885</name>
</gene>
<dbReference type="InterPro" id="IPR014729">
    <property type="entry name" value="Rossmann-like_a/b/a_fold"/>
</dbReference>
<dbReference type="Pfam" id="PF00582">
    <property type="entry name" value="Usp"/>
    <property type="match status" value="1"/>
</dbReference>
<dbReference type="Proteomes" id="UP000830115">
    <property type="component" value="Chromosome"/>
</dbReference>
<feature type="domain" description="UspA" evidence="2">
    <location>
        <begin position="4"/>
        <end position="135"/>
    </location>
</feature>
<dbReference type="PANTHER" id="PTHR46268">
    <property type="entry name" value="STRESS RESPONSE PROTEIN NHAX"/>
    <property type="match status" value="1"/>
</dbReference>
<dbReference type="EMBL" id="CP086322">
    <property type="protein sequence ID" value="UQA97049.1"/>
    <property type="molecule type" value="Genomic_DNA"/>
</dbReference>
<dbReference type="Gene3D" id="3.40.50.620">
    <property type="entry name" value="HUPs"/>
    <property type="match status" value="2"/>
</dbReference>
<accession>A0ABY4MK08</accession>
<dbReference type="PANTHER" id="PTHR46268:SF6">
    <property type="entry name" value="UNIVERSAL STRESS PROTEIN UP12"/>
    <property type="match status" value="1"/>
</dbReference>
<evidence type="ECO:0000313" key="4">
    <source>
        <dbReference type="Proteomes" id="UP000830115"/>
    </source>
</evidence>
<proteinExistence type="inferred from homology"/>
<dbReference type="SUPFAM" id="SSF52402">
    <property type="entry name" value="Adenine nucleotide alpha hydrolases-like"/>
    <property type="match status" value="1"/>
</dbReference>
<evidence type="ECO:0000313" key="3">
    <source>
        <dbReference type="EMBL" id="UQA97049.1"/>
    </source>
</evidence>
<evidence type="ECO:0000259" key="2">
    <source>
        <dbReference type="Pfam" id="PF00582"/>
    </source>
</evidence>
<name>A0ABY4MK08_9ACTN</name>
<sequence>MSCVIAGLDGSPESTAAAGWAAREALLREVPLRLVHADEWPAWAFVPAATPHVRDDRALGLLAKIAAELRREHPSLEISTRRLWGPPAAALSVEAADADLLVLGSRGLSGIMGFLLGSVGMATITATERPVVLVRMPKQPGEHTAAAAPPAPSRDVVVGVDIHHPCDALLAFAFDEAARRDCALRAVYGWSLPPVARTAPALASCRSWSWRSNCSASAVVTTAATTRTRCSSSPLRPIWARR</sequence>
<dbReference type="RefSeq" id="WP_248867967.1">
    <property type="nucleotide sequence ID" value="NZ_CP086322.1"/>
</dbReference>
<keyword evidence="4" id="KW-1185">Reference proteome</keyword>
<dbReference type="InterPro" id="IPR006015">
    <property type="entry name" value="Universal_stress_UspA"/>
</dbReference>
<reference evidence="3" key="1">
    <citation type="submission" date="2021-10" db="EMBL/GenBank/DDBJ databases">
        <title>Streptomyces nigrumlapis sp.nov.,an antimicrobial producing actinobacterium isolated from Black Gobi rocks.</title>
        <authorList>
            <person name="Wen Y."/>
            <person name="Zhang W."/>
            <person name="Liu X.G."/>
        </authorList>
    </citation>
    <scope>NUCLEOTIDE SEQUENCE</scope>
    <source>
        <strain evidence="3">ST13-2-2</strain>
    </source>
</reference>
<dbReference type="InterPro" id="IPR006016">
    <property type="entry name" value="UspA"/>
</dbReference>
<comment type="similarity">
    <text evidence="1">Belongs to the universal stress protein A family.</text>
</comment>
<evidence type="ECO:0000256" key="1">
    <source>
        <dbReference type="ARBA" id="ARBA00008791"/>
    </source>
</evidence>
<protein>
    <submittedName>
        <fullName evidence="3">Universal stress protein</fullName>
    </submittedName>
</protein>
<dbReference type="PRINTS" id="PR01438">
    <property type="entry name" value="UNVRSLSTRESS"/>
</dbReference>